<name>A0A6A6XUL0_9PLEO</name>
<evidence type="ECO:0000313" key="2">
    <source>
        <dbReference type="Proteomes" id="UP000799757"/>
    </source>
</evidence>
<evidence type="ECO:0000313" key="1">
    <source>
        <dbReference type="EMBL" id="KAF2800256.1"/>
    </source>
</evidence>
<organism evidence="1 2">
    <name type="scientific">Melanomma pulvis-pyrius CBS 109.77</name>
    <dbReference type="NCBI Taxonomy" id="1314802"/>
    <lineage>
        <taxon>Eukaryota</taxon>
        <taxon>Fungi</taxon>
        <taxon>Dikarya</taxon>
        <taxon>Ascomycota</taxon>
        <taxon>Pezizomycotina</taxon>
        <taxon>Dothideomycetes</taxon>
        <taxon>Pleosporomycetidae</taxon>
        <taxon>Pleosporales</taxon>
        <taxon>Melanommataceae</taxon>
        <taxon>Melanomma</taxon>
    </lineage>
</organism>
<sequence length="100" mass="11136">MFYITLLDRSKDGLGSFIGWMKQATASKIIILSSRLLAKSDGRSKNSNGFEDEQCDEANKVEQDVWTDIAPGEVKVIASAREITKMNRQQPFALPRSLDG</sequence>
<keyword evidence="2" id="KW-1185">Reference proteome</keyword>
<protein>
    <submittedName>
        <fullName evidence="1">Uncharacterized protein</fullName>
    </submittedName>
</protein>
<proteinExistence type="predicted"/>
<gene>
    <name evidence="1" type="ORF">K505DRAFT_331832</name>
</gene>
<reference evidence="1" key="1">
    <citation type="journal article" date="2020" name="Stud. Mycol.">
        <title>101 Dothideomycetes genomes: a test case for predicting lifestyles and emergence of pathogens.</title>
        <authorList>
            <person name="Haridas S."/>
            <person name="Albert R."/>
            <person name="Binder M."/>
            <person name="Bloem J."/>
            <person name="Labutti K."/>
            <person name="Salamov A."/>
            <person name="Andreopoulos B."/>
            <person name="Baker S."/>
            <person name="Barry K."/>
            <person name="Bills G."/>
            <person name="Bluhm B."/>
            <person name="Cannon C."/>
            <person name="Castanera R."/>
            <person name="Culley D."/>
            <person name="Daum C."/>
            <person name="Ezra D."/>
            <person name="Gonzalez J."/>
            <person name="Henrissat B."/>
            <person name="Kuo A."/>
            <person name="Liang C."/>
            <person name="Lipzen A."/>
            <person name="Lutzoni F."/>
            <person name="Magnuson J."/>
            <person name="Mondo S."/>
            <person name="Nolan M."/>
            <person name="Ohm R."/>
            <person name="Pangilinan J."/>
            <person name="Park H.-J."/>
            <person name="Ramirez L."/>
            <person name="Alfaro M."/>
            <person name="Sun H."/>
            <person name="Tritt A."/>
            <person name="Yoshinaga Y."/>
            <person name="Zwiers L.-H."/>
            <person name="Turgeon B."/>
            <person name="Goodwin S."/>
            <person name="Spatafora J."/>
            <person name="Crous P."/>
            <person name="Grigoriev I."/>
        </authorList>
    </citation>
    <scope>NUCLEOTIDE SEQUENCE</scope>
    <source>
        <strain evidence="1">CBS 109.77</strain>
    </source>
</reference>
<dbReference type="AlphaFoldDB" id="A0A6A6XUL0"/>
<accession>A0A6A6XUL0</accession>
<dbReference type="EMBL" id="MU001750">
    <property type="protein sequence ID" value="KAF2800256.1"/>
    <property type="molecule type" value="Genomic_DNA"/>
</dbReference>
<dbReference type="Proteomes" id="UP000799757">
    <property type="component" value="Unassembled WGS sequence"/>
</dbReference>